<feature type="transmembrane region" description="Helical" evidence="9">
    <location>
        <begin position="203"/>
        <end position="226"/>
    </location>
</feature>
<feature type="transmembrane region" description="Helical" evidence="9">
    <location>
        <begin position="57"/>
        <end position="77"/>
    </location>
</feature>
<name>A0A2U1CQV5_9BURK</name>
<dbReference type="PANTHER" id="PTHR45772">
    <property type="entry name" value="CONSERVED COMPONENT OF ABC TRANSPORTER FOR NATURAL AMINO ACIDS-RELATED"/>
    <property type="match status" value="1"/>
</dbReference>
<feature type="transmembrane region" description="Helical" evidence="9">
    <location>
        <begin position="276"/>
        <end position="301"/>
    </location>
</feature>
<dbReference type="Pfam" id="PF00005">
    <property type="entry name" value="ABC_tran"/>
    <property type="match status" value="1"/>
</dbReference>
<dbReference type="PANTHER" id="PTHR45772:SF2">
    <property type="entry name" value="ABC TRANSPORTER ATP-BINDING PROTEIN"/>
    <property type="match status" value="1"/>
</dbReference>
<reference evidence="11 12" key="1">
    <citation type="submission" date="2018-04" db="EMBL/GenBank/DDBJ databases">
        <title>Genomic Encyclopedia of Type Strains, Phase IV (KMG-IV): sequencing the most valuable type-strain genomes for metagenomic binning, comparative biology and taxonomic classification.</title>
        <authorList>
            <person name="Goeker M."/>
        </authorList>
    </citation>
    <scope>NUCLEOTIDE SEQUENCE [LARGE SCALE GENOMIC DNA]</scope>
    <source>
        <strain evidence="11 12">DSM 10065</strain>
    </source>
</reference>
<gene>
    <name evidence="11" type="ORF">C7440_0659</name>
</gene>
<feature type="transmembrane region" description="Helical" evidence="9">
    <location>
        <begin position="151"/>
        <end position="170"/>
    </location>
</feature>
<dbReference type="SUPFAM" id="SSF52540">
    <property type="entry name" value="P-loop containing nucleoside triphosphate hydrolases"/>
    <property type="match status" value="1"/>
</dbReference>
<dbReference type="EMBL" id="QEKO01000001">
    <property type="protein sequence ID" value="PVY68266.1"/>
    <property type="molecule type" value="Genomic_DNA"/>
</dbReference>
<evidence type="ECO:0000256" key="4">
    <source>
        <dbReference type="ARBA" id="ARBA00022692"/>
    </source>
</evidence>
<feature type="transmembrane region" description="Helical" evidence="9">
    <location>
        <begin position="238"/>
        <end position="264"/>
    </location>
</feature>
<dbReference type="GO" id="GO:0005524">
    <property type="term" value="F:ATP binding"/>
    <property type="evidence" value="ECO:0007669"/>
    <property type="project" value="UniProtKB-KW"/>
</dbReference>
<dbReference type="Pfam" id="PF02653">
    <property type="entry name" value="BPD_transp_2"/>
    <property type="match status" value="1"/>
</dbReference>
<dbReference type="InterPro" id="IPR043428">
    <property type="entry name" value="LivM-like"/>
</dbReference>
<evidence type="ECO:0000313" key="12">
    <source>
        <dbReference type="Proteomes" id="UP000246145"/>
    </source>
</evidence>
<evidence type="ECO:0000256" key="7">
    <source>
        <dbReference type="ARBA" id="ARBA00022989"/>
    </source>
</evidence>
<evidence type="ECO:0000256" key="2">
    <source>
        <dbReference type="ARBA" id="ARBA00022448"/>
    </source>
</evidence>
<keyword evidence="5" id="KW-0547">Nucleotide-binding</keyword>
<keyword evidence="2" id="KW-0813">Transport</keyword>
<dbReference type="InterPro" id="IPR027417">
    <property type="entry name" value="P-loop_NTPase"/>
</dbReference>
<dbReference type="GO" id="GO:0015658">
    <property type="term" value="F:branched-chain amino acid transmembrane transporter activity"/>
    <property type="evidence" value="ECO:0007669"/>
    <property type="project" value="InterPro"/>
</dbReference>
<feature type="transmembrane region" description="Helical" evidence="9">
    <location>
        <begin position="28"/>
        <end position="50"/>
    </location>
</feature>
<sequence length="575" mass="61278">MRASIPAWAFFLGAIVFALSPYFGIPAWTLTLATLVSFTAISLVGLNLIYGLTGMLSLGHAAFFAWPVYLGAILYALGLPWLISIPLALVIAIALAGLLGLIFIRLPGMYFAIGSLGFAFVTEGLARAFPSLTGGASGLVLVSAIRLEPEYWYALSLIALAVSLLIYRRLTVGGSYRTLKLIRYDELSSEVLGINVARVKLRIFIIGSAYAAVSGVFMAFFVGIIVPESGGVNMSLEYLSMTVIGGAGFLFGPVLGAVLVQWLFAIAGAADEYELLIYGLAFFLVVLYAPQGLSGLIASWWRKAVRSRTASGPVHLTLNADIDDEVRPSPATRPPGTTCLEVSNISKRFGGLVAVSDVSLTVCHGQIVALLGPNGAGKSTLFNLISGIERPDTGKVSLQGHDLSNTPIFKRATKAGRSFQTPRLVPEMTVLQNVAMRLDNLSGSQHEAEINNTAYRQLIKYGLEKYANEPVHKVSIGSHKLIDVARASIGSPPLLLLDEPAVGLTEDEVSHLATMLNKLRSTGAAILLVEHNFEFVKSVADSVVVLDGGNVIAAGSVEDVMRSSKVQEAYFGALT</sequence>
<keyword evidence="4 9" id="KW-0812">Transmembrane</keyword>
<evidence type="ECO:0000259" key="10">
    <source>
        <dbReference type="PROSITE" id="PS50893"/>
    </source>
</evidence>
<evidence type="ECO:0000256" key="9">
    <source>
        <dbReference type="SAM" id="Phobius"/>
    </source>
</evidence>
<evidence type="ECO:0000313" key="11">
    <source>
        <dbReference type="EMBL" id="PVY68266.1"/>
    </source>
</evidence>
<dbReference type="CDD" id="cd06581">
    <property type="entry name" value="TM_PBP1_LivM_like"/>
    <property type="match status" value="1"/>
</dbReference>
<dbReference type="InterPro" id="IPR001851">
    <property type="entry name" value="ABC_transp_permease"/>
</dbReference>
<dbReference type="AlphaFoldDB" id="A0A2U1CQV5"/>
<proteinExistence type="predicted"/>
<keyword evidence="8 9" id="KW-0472">Membrane</keyword>
<keyword evidence="12" id="KW-1185">Reference proteome</keyword>
<dbReference type="PROSITE" id="PS50893">
    <property type="entry name" value="ABC_TRANSPORTER_2"/>
    <property type="match status" value="1"/>
</dbReference>
<evidence type="ECO:0000256" key="8">
    <source>
        <dbReference type="ARBA" id="ARBA00023136"/>
    </source>
</evidence>
<dbReference type="InterPro" id="IPR003439">
    <property type="entry name" value="ABC_transporter-like_ATP-bd"/>
</dbReference>
<dbReference type="InterPro" id="IPR051120">
    <property type="entry name" value="ABC_AA/LPS_Transport"/>
</dbReference>
<dbReference type="SMART" id="SM00382">
    <property type="entry name" value="AAA"/>
    <property type="match status" value="1"/>
</dbReference>
<dbReference type="InterPro" id="IPR003593">
    <property type="entry name" value="AAA+_ATPase"/>
</dbReference>
<evidence type="ECO:0000256" key="6">
    <source>
        <dbReference type="ARBA" id="ARBA00022840"/>
    </source>
</evidence>
<dbReference type="GO" id="GO:0005886">
    <property type="term" value="C:plasma membrane"/>
    <property type="evidence" value="ECO:0007669"/>
    <property type="project" value="UniProtKB-SubCell"/>
</dbReference>
<evidence type="ECO:0000256" key="1">
    <source>
        <dbReference type="ARBA" id="ARBA00004651"/>
    </source>
</evidence>
<protein>
    <submittedName>
        <fullName evidence="11">Amino acid/amide ABC transporter membrane protein 2 (HAAT family) /amino acid/amide ABC transporter ATP-binding protein 1 (HAAT family)</fullName>
    </submittedName>
</protein>
<feature type="domain" description="ABC transporter" evidence="10">
    <location>
        <begin position="340"/>
        <end position="573"/>
    </location>
</feature>
<accession>A0A2U1CQV5</accession>
<evidence type="ECO:0000256" key="5">
    <source>
        <dbReference type="ARBA" id="ARBA00022741"/>
    </source>
</evidence>
<comment type="subcellular location">
    <subcellularLocation>
        <location evidence="1">Cell membrane</location>
        <topology evidence="1">Multi-pass membrane protein</topology>
    </subcellularLocation>
</comment>
<organism evidence="11 12">
    <name type="scientific">Pusillimonas noertemannii</name>
    <dbReference type="NCBI Taxonomy" id="305977"/>
    <lineage>
        <taxon>Bacteria</taxon>
        <taxon>Pseudomonadati</taxon>
        <taxon>Pseudomonadota</taxon>
        <taxon>Betaproteobacteria</taxon>
        <taxon>Burkholderiales</taxon>
        <taxon>Alcaligenaceae</taxon>
        <taxon>Pusillimonas</taxon>
    </lineage>
</organism>
<keyword evidence="3" id="KW-1003">Cell membrane</keyword>
<dbReference type="Proteomes" id="UP000246145">
    <property type="component" value="Unassembled WGS sequence"/>
</dbReference>
<keyword evidence="7 9" id="KW-1133">Transmembrane helix</keyword>
<dbReference type="Gene3D" id="3.40.50.300">
    <property type="entry name" value="P-loop containing nucleotide triphosphate hydrolases"/>
    <property type="match status" value="1"/>
</dbReference>
<comment type="caution">
    <text evidence="11">The sequence shown here is derived from an EMBL/GenBank/DDBJ whole genome shotgun (WGS) entry which is preliminary data.</text>
</comment>
<dbReference type="RefSeq" id="WP_165832432.1">
    <property type="nucleotide sequence ID" value="NZ_JACCEX010000001.1"/>
</dbReference>
<dbReference type="GO" id="GO:0016887">
    <property type="term" value="F:ATP hydrolysis activity"/>
    <property type="evidence" value="ECO:0007669"/>
    <property type="project" value="InterPro"/>
</dbReference>
<keyword evidence="6 11" id="KW-0067">ATP-binding</keyword>
<evidence type="ECO:0000256" key="3">
    <source>
        <dbReference type="ARBA" id="ARBA00022475"/>
    </source>
</evidence>
<feature type="transmembrane region" description="Helical" evidence="9">
    <location>
        <begin position="83"/>
        <end position="104"/>
    </location>
</feature>